<accession>A0A5B6UE43</accession>
<dbReference type="GO" id="GO:0003964">
    <property type="term" value="F:RNA-directed DNA polymerase activity"/>
    <property type="evidence" value="ECO:0007669"/>
    <property type="project" value="UniProtKB-KW"/>
</dbReference>
<gene>
    <name evidence="1" type="ORF">EPI10_019018</name>
</gene>
<protein>
    <submittedName>
        <fullName evidence="1">RNA-directed DNA polymerase</fullName>
    </submittedName>
</protein>
<organism evidence="1 2">
    <name type="scientific">Gossypium australe</name>
    <dbReference type="NCBI Taxonomy" id="47621"/>
    <lineage>
        <taxon>Eukaryota</taxon>
        <taxon>Viridiplantae</taxon>
        <taxon>Streptophyta</taxon>
        <taxon>Embryophyta</taxon>
        <taxon>Tracheophyta</taxon>
        <taxon>Spermatophyta</taxon>
        <taxon>Magnoliopsida</taxon>
        <taxon>eudicotyledons</taxon>
        <taxon>Gunneridae</taxon>
        <taxon>Pentapetalae</taxon>
        <taxon>rosids</taxon>
        <taxon>malvids</taxon>
        <taxon>Malvales</taxon>
        <taxon>Malvaceae</taxon>
        <taxon>Malvoideae</taxon>
        <taxon>Gossypium</taxon>
    </lineage>
</organism>
<keyword evidence="1" id="KW-0548">Nucleotidyltransferase</keyword>
<dbReference type="EMBL" id="SMMG02000012">
    <property type="protein sequence ID" value="KAA3456059.1"/>
    <property type="molecule type" value="Genomic_DNA"/>
</dbReference>
<evidence type="ECO:0000313" key="2">
    <source>
        <dbReference type="Proteomes" id="UP000325315"/>
    </source>
</evidence>
<keyword evidence="1" id="KW-0695">RNA-directed DNA polymerase</keyword>
<dbReference type="AlphaFoldDB" id="A0A5B6UE43"/>
<sequence length="112" mass="13001">MTERKIKANSRKQMRWQAPVQSSYPKERIMKQVVSQVLVNGVLSKPFVPFRGIRQCDPISPHIFMLFHRMLSTALLKAENQSIIHGIKMSRNSMPLSHLLFADDSFIFFRAN</sequence>
<keyword evidence="1" id="KW-0808">Transferase</keyword>
<dbReference type="Proteomes" id="UP000325315">
    <property type="component" value="Unassembled WGS sequence"/>
</dbReference>
<dbReference type="OrthoDB" id="1936608at2759"/>
<reference evidence="2" key="1">
    <citation type="journal article" date="2019" name="Plant Biotechnol. J.">
        <title>Genome sequencing of the Australian wild diploid species Gossypium australe highlights disease resistance and delayed gland morphogenesis.</title>
        <authorList>
            <person name="Cai Y."/>
            <person name="Cai X."/>
            <person name="Wang Q."/>
            <person name="Wang P."/>
            <person name="Zhang Y."/>
            <person name="Cai C."/>
            <person name="Xu Y."/>
            <person name="Wang K."/>
            <person name="Zhou Z."/>
            <person name="Wang C."/>
            <person name="Geng S."/>
            <person name="Li B."/>
            <person name="Dong Q."/>
            <person name="Hou Y."/>
            <person name="Wang H."/>
            <person name="Ai P."/>
            <person name="Liu Z."/>
            <person name="Yi F."/>
            <person name="Sun M."/>
            <person name="An G."/>
            <person name="Cheng J."/>
            <person name="Zhang Y."/>
            <person name="Shi Q."/>
            <person name="Xie Y."/>
            <person name="Shi X."/>
            <person name="Chang Y."/>
            <person name="Huang F."/>
            <person name="Chen Y."/>
            <person name="Hong S."/>
            <person name="Mi L."/>
            <person name="Sun Q."/>
            <person name="Zhang L."/>
            <person name="Zhou B."/>
            <person name="Peng R."/>
            <person name="Zhang X."/>
            <person name="Liu F."/>
        </authorList>
    </citation>
    <scope>NUCLEOTIDE SEQUENCE [LARGE SCALE GENOMIC DNA]</scope>
    <source>
        <strain evidence="2">cv. PA1801</strain>
    </source>
</reference>
<comment type="caution">
    <text evidence="1">The sequence shown here is derived from an EMBL/GenBank/DDBJ whole genome shotgun (WGS) entry which is preliminary data.</text>
</comment>
<name>A0A5B6UE43_9ROSI</name>
<keyword evidence="2" id="KW-1185">Reference proteome</keyword>
<proteinExistence type="predicted"/>
<evidence type="ECO:0000313" key="1">
    <source>
        <dbReference type="EMBL" id="KAA3456059.1"/>
    </source>
</evidence>